<comment type="catalytic activity">
    <reaction evidence="4">
        <text>N-terminal L-lysyl-[protein] + L-leucyl-tRNA(Leu) = N-terminal L-leucyl-L-lysyl-[protein] + tRNA(Leu) + H(+)</text>
        <dbReference type="Rhea" id="RHEA:12340"/>
        <dbReference type="Rhea" id="RHEA-COMP:9613"/>
        <dbReference type="Rhea" id="RHEA-COMP:9622"/>
        <dbReference type="Rhea" id="RHEA-COMP:12670"/>
        <dbReference type="Rhea" id="RHEA-COMP:12671"/>
        <dbReference type="ChEBI" id="CHEBI:15378"/>
        <dbReference type="ChEBI" id="CHEBI:65249"/>
        <dbReference type="ChEBI" id="CHEBI:78442"/>
        <dbReference type="ChEBI" id="CHEBI:78494"/>
        <dbReference type="ChEBI" id="CHEBI:133043"/>
        <dbReference type="EC" id="2.3.2.6"/>
    </reaction>
</comment>
<dbReference type="SUPFAM" id="SSF55729">
    <property type="entry name" value="Acyl-CoA N-acyltransferases (Nat)"/>
    <property type="match status" value="1"/>
</dbReference>
<evidence type="ECO:0000313" key="5">
    <source>
        <dbReference type="EMBL" id="MFD1612487.1"/>
    </source>
</evidence>
<dbReference type="EC" id="2.3.2.6" evidence="4"/>
<keyword evidence="2 4" id="KW-0808">Transferase</keyword>
<dbReference type="EMBL" id="JBHUDY010000001">
    <property type="protein sequence ID" value="MFD1612487.1"/>
    <property type="molecule type" value="Genomic_DNA"/>
</dbReference>
<dbReference type="RefSeq" id="WP_380889410.1">
    <property type="nucleotide sequence ID" value="NZ_JBHUDY010000001.1"/>
</dbReference>
<dbReference type="InterPro" id="IPR004616">
    <property type="entry name" value="Leu/Phe-tRNA_Trfase"/>
</dbReference>
<comment type="catalytic activity">
    <reaction evidence="4">
        <text>N-terminal L-arginyl-[protein] + L-leucyl-tRNA(Leu) = N-terminal L-leucyl-L-arginyl-[protein] + tRNA(Leu) + H(+)</text>
        <dbReference type="Rhea" id="RHEA:50416"/>
        <dbReference type="Rhea" id="RHEA-COMP:9613"/>
        <dbReference type="Rhea" id="RHEA-COMP:9622"/>
        <dbReference type="Rhea" id="RHEA-COMP:12672"/>
        <dbReference type="Rhea" id="RHEA-COMP:12673"/>
        <dbReference type="ChEBI" id="CHEBI:15378"/>
        <dbReference type="ChEBI" id="CHEBI:64719"/>
        <dbReference type="ChEBI" id="CHEBI:78442"/>
        <dbReference type="ChEBI" id="CHEBI:78494"/>
        <dbReference type="ChEBI" id="CHEBI:133044"/>
        <dbReference type="EC" id="2.3.2.6"/>
    </reaction>
</comment>
<protein>
    <recommendedName>
        <fullName evidence="4">Leucyl/phenylalanyl-tRNA--protein transferase</fullName>
        <ecNumber evidence="4">2.3.2.6</ecNumber>
    </recommendedName>
    <alternativeName>
        <fullName evidence="4">L/F-transferase</fullName>
    </alternativeName>
    <alternativeName>
        <fullName evidence="4">Leucyltransferase</fullName>
    </alternativeName>
    <alternativeName>
        <fullName evidence="4">Phenyalanyltransferase</fullName>
    </alternativeName>
</protein>
<keyword evidence="6" id="KW-1185">Reference proteome</keyword>
<evidence type="ECO:0000256" key="2">
    <source>
        <dbReference type="ARBA" id="ARBA00022679"/>
    </source>
</evidence>
<keyword evidence="1 4" id="KW-0963">Cytoplasm</keyword>
<dbReference type="InterPro" id="IPR016181">
    <property type="entry name" value="Acyl_CoA_acyltransferase"/>
</dbReference>
<evidence type="ECO:0000313" key="6">
    <source>
        <dbReference type="Proteomes" id="UP001597115"/>
    </source>
</evidence>
<sequence>MRPLDTNLLLRAYAAGIFPMADSRRAREVYWVEPASRGILPLGGFHLSRSLKKVLKSDRFEVTADRAFAQVIAACAETRIGAQGTWINAQIESACNELYSRGHAHSIECWQGGALVGGLYGVSLGGAFFGESMFSRARDASKVALAHLVARLRAGRYKLLDCQFLTEHLASLGAIEVPRDVYIGLLGEALAVGEGDGSGSGAEFGALDRLAGALPPDADPADTRVVAGPISGCVIAQLLGQTS</sequence>
<comment type="caution">
    <text evidence="5">The sequence shown here is derived from an EMBL/GenBank/DDBJ whole genome shotgun (WGS) entry which is preliminary data.</text>
</comment>
<dbReference type="GO" id="GO:0008914">
    <property type="term" value="F:leucyl-tRNA--protein transferase activity"/>
    <property type="evidence" value="ECO:0007669"/>
    <property type="project" value="UniProtKB-EC"/>
</dbReference>
<dbReference type="PANTHER" id="PTHR30098">
    <property type="entry name" value="LEUCYL/PHENYLALANYL-TRNA--PROTEIN TRANSFERASE"/>
    <property type="match status" value="1"/>
</dbReference>
<evidence type="ECO:0000256" key="3">
    <source>
        <dbReference type="ARBA" id="ARBA00023315"/>
    </source>
</evidence>
<evidence type="ECO:0000256" key="4">
    <source>
        <dbReference type="HAMAP-Rule" id="MF_00688"/>
    </source>
</evidence>
<dbReference type="InterPro" id="IPR042203">
    <property type="entry name" value="Leu/Phe-tRNA_Trfase_C"/>
</dbReference>
<organism evidence="5 6">
    <name type="scientific">Sphingomonas tabacisoli</name>
    <dbReference type="NCBI Taxonomy" id="2249466"/>
    <lineage>
        <taxon>Bacteria</taxon>
        <taxon>Pseudomonadati</taxon>
        <taxon>Pseudomonadota</taxon>
        <taxon>Alphaproteobacteria</taxon>
        <taxon>Sphingomonadales</taxon>
        <taxon>Sphingomonadaceae</taxon>
        <taxon>Sphingomonas</taxon>
    </lineage>
</organism>
<name>A0ABW4I5G4_9SPHN</name>
<comment type="similarity">
    <text evidence="4">Belongs to the L/F-transferase family.</text>
</comment>
<evidence type="ECO:0000256" key="1">
    <source>
        <dbReference type="ARBA" id="ARBA00022490"/>
    </source>
</evidence>
<keyword evidence="3 4" id="KW-0012">Acyltransferase</keyword>
<comment type="function">
    <text evidence="4">Functions in the N-end rule pathway of protein degradation where it conjugates Leu, Phe and, less efficiently, Met from aminoacyl-tRNAs to the N-termini of proteins containing an N-terminal arginine or lysine.</text>
</comment>
<dbReference type="Pfam" id="PF03588">
    <property type="entry name" value="Leu_Phe_trans"/>
    <property type="match status" value="1"/>
</dbReference>
<proteinExistence type="inferred from homology"/>
<dbReference type="Gene3D" id="3.40.630.70">
    <property type="entry name" value="Leucyl/phenylalanyl-tRNA-protein transferase, C-terminal domain"/>
    <property type="match status" value="1"/>
</dbReference>
<dbReference type="Proteomes" id="UP001597115">
    <property type="component" value="Unassembled WGS sequence"/>
</dbReference>
<gene>
    <name evidence="4 5" type="primary">aat</name>
    <name evidence="5" type="ORF">ACFSCW_11810</name>
</gene>
<dbReference type="HAMAP" id="MF_00688">
    <property type="entry name" value="Leu_Phe_trans"/>
    <property type="match status" value="1"/>
</dbReference>
<dbReference type="PANTHER" id="PTHR30098:SF2">
    <property type="entry name" value="LEUCYL_PHENYLALANYL-TRNA--PROTEIN TRANSFERASE"/>
    <property type="match status" value="1"/>
</dbReference>
<comment type="catalytic activity">
    <reaction evidence="4">
        <text>L-phenylalanyl-tRNA(Phe) + an N-terminal L-alpha-aminoacyl-[protein] = an N-terminal L-phenylalanyl-L-alpha-aminoacyl-[protein] + tRNA(Phe)</text>
        <dbReference type="Rhea" id="RHEA:43632"/>
        <dbReference type="Rhea" id="RHEA-COMP:9668"/>
        <dbReference type="Rhea" id="RHEA-COMP:9699"/>
        <dbReference type="Rhea" id="RHEA-COMP:10636"/>
        <dbReference type="Rhea" id="RHEA-COMP:10637"/>
        <dbReference type="ChEBI" id="CHEBI:78442"/>
        <dbReference type="ChEBI" id="CHEBI:78531"/>
        <dbReference type="ChEBI" id="CHEBI:78597"/>
        <dbReference type="ChEBI" id="CHEBI:83561"/>
        <dbReference type="EC" id="2.3.2.6"/>
    </reaction>
</comment>
<accession>A0ABW4I5G4</accession>
<dbReference type="NCBIfam" id="TIGR00667">
    <property type="entry name" value="aat"/>
    <property type="match status" value="1"/>
</dbReference>
<reference evidence="6" key="1">
    <citation type="journal article" date="2019" name="Int. J. Syst. Evol. Microbiol.">
        <title>The Global Catalogue of Microorganisms (GCM) 10K type strain sequencing project: providing services to taxonomists for standard genome sequencing and annotation.</title>
        <authorList>
            <consortium name="The Broad Institute Genomics Platform"/>
            <consortium name="The Broad Institute Genome Sequencing Center for Infectious Disease"/>
            <person name="Wu L."/>
            <person name="Ma J."/>
        </authorList>
    </citation>
    <scope>NUCLEOTIDE SEQUENCE [LARGE SCALE GENOMIC DNA]</scope>
    <source>
        <strain evidence="6">CGMCC 1.16275</strain>
    </source>
</reference>
<comment type="subcellular location">
    <subcellularLocation>
        <location evidence="4">Cytoplasm</location>
    </subcellularLocation>
</comment>